<evidence type="ECO:0000256" key="1">
    <source>
        <dbReference type="ARBA" id="ARBA00022737"/>
    </source>
</evidence>
<keyword evidence="1" id="KW-0677">Repeat</keyword>
<evidence type="ECO:0000259" key="2">
    <source>
        <dbReference type="PROSITE" id="PS50825"/>
    </source>
</evidence>
<comment type="caution">
    <text evidence="3">The sequence shown here is derived from an EMBL/GenBank/DDBJ whole genome shotgun (WGS) entry which is preliminary data.</text>
</comment>
<dbReference type="InterPro" id="IPR003410">
    <property type="entry name" value="HYR_dom"/>
</dbReference>
<dbReference type="EMBL" id="SRLH01000007">
    <property type="protein sequence ID" value="TGD56995.1"/>
    <property type="molecule type" value="Genomic_DNA"/>
</dbReference>
<dbReference type="Gene3D" id="2.60.40.10">
    <property type="entry name" value="Immunoglobulins"/>
    <property type="match status" value="1"/>
</dbReference>
<sequence>MVDKPDYTLEGCNPDWPAVVSTTYTDNCDASGSIDGVAGDVQTSQDGCTQFRDYTFNKTDSCLNNAAPQVTRVSRHYDVTAPVIVDKPDYTLEGCNPDWPAVVSTTYTDNCDASGIIDGVAGDVQTSQDGCTQYRDYTFNKTDSCLNNAAPQVTRVSRHYDVTAPVIVDKPDYTLEGCNPDWPAVVSTTYTDNCDASGSIDGVAGDVQTSQDGCTQYRDYTFNKTDSCLNNAAPQVTRVSRHYDVTAPVIVDKPDYTLEGCNPDWPAVVSTTYTDNCDASGSIDGVAGDVQTSQDGCTQYRDYTFNKTDSCLNNAAPQVTRVSRHYDVTAPVIVDKPDYTLEGCNPDWPAVVSTTYTDNCDASGSIDGVAGDVQTSQDGCTQFRDYTFNKTDSCLNNAAPQVTRVSRHYDVTAPVIVDKPDYTLEGCNPDWPAVVSTTYTDNCDASGSIDGVAGDVQTSQDGCTQFRDYTFNKTDSCLNNAAPQVTRVSRHYDVTAPVIVDKPDYTLEGCNPDWPAVVSTTYTDNCDASGSIDGVAGDVQTSQDGCTQYRDYTFNKTDSCLNNAAPQVTRVSRHYDVTAPVIVDKPDYTLEGCNPDWPAVVSTTYTDNCDASGSIDGVAGDVQTSQDGCTQFRDYTFNKTDSCLNNAAPQVTRVSRHWDKTAPIIACPSNVDTTNCEPLPPFVIPTATDNCEGNVTVVAVRSDDQPLNAPFPVGQVITVTYTATDACNNNASCSFTVLVRDCVRGHIYPTQTTCCNYNTGTASQLQQVCTKVVAKSKLVTNAIPGVFFYYSYVTAPAANFTLEVRQTNDGDLNKLFTVQNVQNIRFFTKDCDNNIPFVASTFGSGTQARYVISGAIPGVTYIVSVKYDVKALRDAVYSGADLVSTYTFASYTKVGAGQFVLADGTTGTIDAVSGCKDDTPLPGDCQLPSTQHPVAETSDTPSVFDPAAFTVFPVPFKDVINIRYQFDYKTNVTIQIFDIRGSLLQTVDDNNAYLDKEVSITPRFNMGEGQLFFVKIITNKGVSTQKIVSQN</sequence>
<reference evidence="3 4" key="1">
    <citation type="submission" date="2019-04" db="EMBL/GenBank/DDBJ databases">
        <title>Flavobacterium sp. strain DS2-A Genome sequencing and assembly.</title>
        <authorList>
            <person name="Kim I."/>
        </authorList>
    </citation>
    <scope>NUCLEOTIDE SEQUENCE [LARGE SCALE GENOMIC DNA]</scope>
    <source>
        <strain evidence="3 4">DS2-A</strain>
    </source>
</reference>
<keyword evidence="4" id="KW-1185">Reference proteome</keyword>
<evidence type="ECO:0000313" key="3">
    <source>
        <dbReference type="EMBL" id="TGD56995.1"/>
    </source>
</evidence>
<name>A0A4Z0L7A5_9FLAO</name>
<protein>
    <submittedName>
        <fullName evidence="3">HYR domain-containing protein</fullName>
    </submittedName>
</protein>
<gene>
    <name evidence="3" type="ORF">E4635_12535</name>
</gene>
<dbReference type="PROSITE" id="PS50825">
    <property type="entry name" value="HYR"/>
    <property type="match status" value="1"/>
</dbReference>
<dbReference type="Proteomes" id="UP000297407">
    <property type="component" value="Unassembled WGS sequence"/>
</dbReference>
<dbReference type="AlphaFoldDB" id="A0A4Z0L7A5"/>
<dbReference type="InterPro" id="IPR013783">
    <property type="entry name" value="Ig-like_fold"/>
</dbReference>
<evidence type="ECO:0000313" key="4">
    <source>
        <dbReference type="Proteomes" id="UP000297407"/>
    </source>
</evidence>
<proteinExistence type="predicted"/>
<dbReference type="OrthoDB" id="599464at2"/>
<organism evidence="3 4">
    <name type="scientific">Flavobacterium humi</name>
    <dbReference type="NCBI Taxonomy" id="2562683"/>
    <lineage>
        <taxon>Bacteria</taxon>
        <taxon>Pseudomonadati</taxon>
        <taxon>Bacteroidota</taxon>
        <taxon>Flavobacteriia</taxon>
        <taxon>Flavobacteriales</taxon>
        <taxon>Flavobacteriaceae</taxon>
        <taxon>Flavobacterium</taxon>
    </lineage>
</organism>
<accession>A0A4Z0L7A5</accession>
<dbReference type="Pfam" id="PF02494">
    <property type="entry name" value="HYR"/>
    <property type="match status" value="1"/>
</dbReference>
<feature type="domain" description="HYR" evidence="2">
    <location>
        <begin position="658"/>
        <end position="741"/>
    </location>
</feature>